<reference evidence="5 6" key="1">
    <citation type="submission" date="2020-04" db="EMBL/GenBank/DDBJ databases">
        <authorList>
            <person name="De Canck E."/>
        </authorList>
    </citation>
    <scope>NUCLEOTIDE SEQUENCE [LARGE SCALE GENOMIC DNA]</scope>
    <source>
        <strain evidence="5 6">LMG 3328</strain>
    </source>
</reference>
<dbReference type="PROSITE" id="PS51208">
    <property type="entry name" value="AUTOTRANSPORTER"/>
    <property type="match status" value="1"/>
</dbReference>
<dbReference type="Gene3D" id="2.40.128.130">
    <property type="entry name" value="Autotransporter beta-domain"/>
    <property type="match status" value="1"/>
</dbReference>
<feature type="signal peptide" evidence="3">
    <location>
        <begin position="1"/>
        <end position="30"/>
    </location>
</feature>
<dbReference type="SUPFAM" id="SSF51126">
    <property type="entry name" value="Pectin lyase-like"/>
    <property type="match status" value="3"/>
</dbReference>
<dbReference type="SUPFAM" id="SSF103515">
    <property type="entry name" value="Autotransporter"/>
    <property type="match status" value="1"/>
</dbReference>
<keyword evidence="1 3" id="KW-0732">Signal</keyword>
<organism evidence="5 6">
    <name type="scientific">Achromobacter ruhlandii</name>
    <dbReference type="NCBI Taxonomy" id="72557"/>
    <lineage>
        <taxon>Bacteria</taxon>
        <taxon>Pseudomonadati</taxon>
        <taxon>Pseudomonadota</taxon>
        <taxon>Betaproteobacteria</taxon>
        <taxon>Burkholderiales</taxon>
        <taxon>Alcaligenaceae</taxon>
        <taxon>Achromobacter</taxon>
    </lineage>
</organism>
<evidence type="ECO:0000259" key="4">
    <source>
        <dbReference type="PROSITE" id="PS51208"/>
    </source>
</evidence>
<dbReference type="InterPro" id="IPR005546">
    <property type="entry name" value="Autotransporte_beta"/>
</dbReference>
<dbReference type="RefSeq" id="WP_175183375.1">
    <property type="nucleotide sequence ID" value="NZ_CADILE010000013.1"/>
</dbReference>
<feature type="chain" id="PRO_5028833657" description="Autotransporter domain-containing protein" evidence="3">
    <location>
        <begin position="31"/>
        <end position="1840"/>
    </location>
</feature>
<dbReference type="InterPro" id="IPR006315">
    <property type="entry name" value="OM_autotransptr_brl_dom"/>
</dbReference>
<dbReference type="InterPro" id="IPR011050">
    <property type="entry name" value="Pectin_lyase_fold/virulence"/>
</dbReference>
<dbReference type="NCBIfam" id="TIGR01414">
    <property type="entry name" value="autotrans_barl"/>
    <property type="match status" value="1"/>
</dbReference>
<name>A0A6S7E897_9BURK</name>
<evidence type="ECO:0000256" key="3">
    <source>
        <dbReference type="SAM" id="SignalP"/>
    </source>
</evidence>
<dbReference type="Pfam" id="PF03797">
    <property type="entry name" value="Autotransporter"/>
    <property type="match status" value="1"/>
</dbReference>
<dbReference type="SMART" id="SM00869">
    <property type="entry name" value="Autotransporter"/>
    <property type="match status" value="1"/>
</dbReference>
<evidence type="ECO:0000256" key="2">
    <source>
        <dbReference type="SAM" id="MobiDB-lite"/>
    </source>
</evidence>
<dbReference type="NCBIfam" id="TIGR02601">
    <property type="entry name" value="autotrns_rpt"/>
    <property type="match status" value="6"/>
</dbReference>
<dbReference type="InterPro" id="IPR012332">
    <property type="entry name" value="Autotransporter_pectin_lyase_C"/>
</dbReference>
<protein>
    <recommendedName>
        <fullName evidence="4">Autotransporter domain-containing protein</fullName>
    </recommendedName>
</protein>
<evidence type="ECO:0000313" key="6">
    <source>
        <dbReference type="Proteomes" id="UP000494122"/>
    </source>
</evidence>
<dbReference type="Pfam" id="PF12951">
    <property type="entry name" value="PATR"/>
    <property type="match status" value="8"/>
</dbReference>
<accession>A0A6S7E897</accession>
<gene>
    <name evidence="5" type="ORF">LMG3328_04214</name>
</gene>
<evidence type="ECO:0000313" key="5">
    <source>
        <dbReference type="EMBL" id="CAB3899402.1"/>
    </source>
</evidence>
<dbReference type="GO" id="GO:0019867">
    <property type="term" value="C:outer membrane"/>
    <property type="evidence" value="ECO:0007669"/>
    <property type="project" value="InterPro"/>
</dbReference>
<proteinExistence type="predicted"/>
<feature type="domain" description="Autotransporter" evidence="4">
    <location>
        <begin position="1563"/>
        <end position="1840"/>
    </location>
</feature>
<dbReference type="InterPro" id="IPR036709">
    <property type="entry name" value="Autotransporte_beta_dom_sf"/>
</dbReference>
<dbReference type="Gene3D" id="2.160.20.20">
    <property type="match status" value="2"/>
</dbReference>
<dbReference type="Proteomes" id="UP000494122">
    <property type="component" value="Unassembled WGS sequence"/>
</dbReference>
<evidence type="ECO:0000256" key="1">
    <source>
        <dbReference type="ARBA" id="ARBA00022729"/>
    </source>
</evidence>
<feature type="region of interest" description="Disordered" evidence="2">
    <location>
        <begin position="96"/>
        <end position="116"/>
    </location>
</feature>
<dbReference type="EMBL" id="CADILE010000013">
    <property type="protein sequence ID" value="CAB3899402.1"/>
    <property type="molecule type" value="Genomic_DNA"/>
</dbReference>
<dbReference type="InterPro" id="IPR013425">
    <property type="entry name" value="Autotrns_rpt"/>
</dbReference>
<sequence length="1840" mass="181224">MRPTLPPLLRLSALSLAIAVCFTTPTGAQAQQILRAGGNGGGISGSISGQGGIAGGGGGGGGYLFNKGGDAQQTLTGGAQAGNGLGPGGGMGAWSGVAGGGGGGGDNDNNLGGDGGEGNLTTQAYYRLFTNLRGGSGGSALSDSGAAAGGGGGGAGLVVLSQNGMIETAGAFVIGGDGGTSETGNPNHRINGGGGGAGLVLARGGEVRVTGNSRIIGGRGGDSFFMFTRAGDGGAGVFLYDGGTLAISSGAGVQGGDAGGGGSFAGVAAAGVLSNLGNVVNAGAIAGGAGRLSFQNVAGAGGAGIEAWGGTIRNDATAQISGGMGGTTDSASPTSVTGAGGAGIVFRNGQAASLVNAGKIYGGIGGLVPLNARIAGPGGVGITGAGSGNISIVNSGEIAGGLSSDQRRTNAIELFGSGNRLELQPGGSIIGNVVVAAGGADNVLALGGDIGTGLFDVTRIGADQAYRGFDRFEKTGAGTWILSGPGTQDWLVKQGTLGGNTQSIGGNVRFADASNATLILDQGTHGVYAGTISGAGALTKKGAAVLTLTGSNSYTGGTSVLDGTLALSTRDPAGSVQGAIDTSARLELYNTSAGISRITIASGTGSAHFYSDANASNARLVNDNLLGFYDISSAGRASVLNNGNMFFFADSTAGQARISNTGRLNFLGHADGGTATLINAPGATIDFSQSAGAAGDGKLSVGVLTGDGTVFLGNNELTIHGGSGGFDFTGVIADGGSAGTTGASLVKAGDDTMTLRGRNTYTGPTTVRSGMLVAGGADVLRSSSALKVESAGTFSIGGFNVTVGALSGAGLITNTGGVLRTLTVDSAQDSTFSGRLADSQSASLSLQKQGSGTLILSGSNTFNGAERGELAATQIFGGTLQFGDGSGSVNRLGGTLEVYEGGALSIAAGTTVNVARTVNLINLGFGVGAVLSIAANADGPSLTADRVNIDLRSRLNLSGIQGAIAQDQLLIDTRSGIFGDFARVNIGGFAGPVDYFSVSTRKSADGLQYFATYGLNWSANTSLSHGTFTLADADNRFTVNADLTDQAANPVTGWDGTSLSKAGAGTLVLSGNNTYTGGTTIGGGTLQLGDGGNSGAIQGDVHNLGTLAFNRGDTMTFSGNISGTGAVRQIGAGTTLLTGANRHTGGTIVENGTLRAGSATAFAPGTAYTINGGTLDLNDHDLTMSALSGSGGTVALGAATLTIDQSTDSAYAGAFSGSGELVKLGTGTLTLTGPSTLSLRLGSGALVTSAEGLGGDAVLAAGTSLAFNQVTSATYGGRLSGAGDLRKTGAGKLELSGDSSGFTGTTTLQAGILAVNGRLGGALEVGAAGRLQGNGSVGNTTVNGTVAPGNSIGTLNVAGNLVFNPGSIYEVEVNPAGQSDRILATGSATLNGGTVQVHAGVGDYARSNRYTILSANGGRTGTFGGVTSNLAFLSPSLEYDANNAYLTLTRNTVGFEEAGTTGNQTGAGGAAGGLGPGNPLHDAILGLSAAQARGAFDQLSGEVYASVRTALIEDSRYLRDAVNARLRTGFNDDGQSGDGLSRGVPSPVAAAVYENGQPRAITPGTDRVSLWSQAFGAWARTNSQGNAARLTRSTGGFLAGADAPVSRHWRLGATAGYSRTGFDVKDRLSSGSSDNYHLGLYAGAVWGNLALRAGASHTWHDLSARREAAFPGFSDRLKSGYRAGTSQVFGELGYRIQAGRATFEPYANLAHVSLRTRGYTEQGGAAALAAAASTTDTTFTTLGLRAARSFDLQGSTLTVRGMAGWRHTIGDLSPQAMLRFAAGGGGYTVNGVPLARNSAAIEAGLDYAASVNTTLGLAYNGQLGGNQGDHALKATLNLRF</sequence>